<gene>
    <name evidence="2" type="ORF">SPIL2461_LOCUS13185</name>
</gene>
<dbReference type="Proteomes" id="UP000649617">
    <property type="component" value="Unassembled WGS sequence"/>
</dbReference>
<evidence type="ECO:0000313" key="2">
    <source>
        <dbReference type="EMBL" id="CAE7508110.1"/>
    </source>
</evidence>
<protein>
    <submittedName>
        <fullName evidence="2">Uncharacterized protein</fullName>
    </submittedName>
</protein>
<feature type="region of interest" description="Disordered" evidence="1">
    <location>
        <begin position="1"/>
        <end position="36"/>
    </location>
</feature>
<organism evidence="2 3">
    <name type="scientific">Symbiodinium pilosum</name>
    <name type="common">Dinoflagellate</name>
    <dbReference type="NCBI Taxonomy" id="2952"/>
    <lineage>
        <taxon>Eukaryota</taxon>
        <taxon>Sar</taxon>
        <taxon>Alveolata</taxon>
        <taxon>Dinophyceae</taxon>
        <taxon>Suessiales</taxon>
        <taxon>Symbiodiniaceae</taxon>
        <taxon>Symbiodinium</taxon>
    </lineage>
</organism>
<accession>A0A812T6J2</accession>
<feature type="region of interest" description="Disordered" evidence="1">
    <location>
        <begin position="318"/>
        <end position="352"/>
    </location>
</feature>
<proteinExistence type="predicted"/>
<reference evidence="2" key="1">
    <citation type="submission" date="2021-02" db="EMBL/GenBank/DDBJ databases">
        <authorList>
            <person name="Dougan E. K."/>
            <person name="Rhodes N."/>
            <person name="Thang M."/>
            <person name="Chan C."/>
        </authorList>
    </citation>
    <scope>NUCLEOTIDE SEQUENCE</scope>
</reference>
<keyword evidence="3" id="KW-1185">Reference proteome</keyword>
<name>A0A812T6J2_SYMPI</name>
<comment type="caution">
    <text evidence="2">The sequence shown here is derived from an EMBL/GenBank/DDBJ whole genome shotgun (WGS) entry which is preliminary data.</text>
</comment>
<dbReference type="EMBL" id="CAJNIZ010028446">
    <property type="protein sequence ID" value="CAE7508110.1"/>
    <property type="molecule type" value="Genomic_DNA"/>
</dbReference>
<sequence length="359" mass="39159">MLNDAAATTEAENEQKPGSCSEDASASKHSLAKPAKKRLSKLALQPLPAGGTASKSAQSLISRMSAGAVGPALSLRTSLSGCRGADLHAVLRALEDNQDIHFLSIGCNAALATSASLASQLAGVLRRGFIWACDFGELYFRGNVLDGFLKSLEGPAGTPLSNLAFTFIDKGCGINDRQVARLKNMTRQRRLLDKSISSTKVDRTHAPWLDIPRVFGLVMRSKNLTKCFWRPYQEGEFWRRAGFHCAGLRGSSQSAGKRVNPAIQRLTTALHRGNLEALALQKAFPPGEEGHRRSRQLLEAALHRSLPPAPLPRWVLPGEKPQKRHSELQPSLQEGLLKRRRTRESQEATLPQPVIMLDG</sequence>
<evidence type="ECO:0000256" key="1">
    <source>
        <dbReference type="SAM" id="MobiDB-lite"/>
    </source>
</evidence>
<feature type="compositionally biased region" description="Low complexity" evidence="1">
    <location>
        <begin position="1"/>
        <end position="10"/>
    </location>
</feature>
<evidence type="ECO:0000313" key="3">
    <source>
        <dbReference type="Proteomes" id="UP000649617"/>
    </source>
</evidence>
<feature type="compositionally biased region" description="Polar residues" evidence="1">
    <location>
        <begin position="16"/>
        <end position="28"/>
    </location>
</feature>
<dbReference type="AlphaFoldDB" id="A0A812T6J2"/>
<dbReference type="OrthoDB" id="432997at2759"/>